<protein>
    <submittedName>
        <fullName evidence="2">Uncharacterized protein</fullName>
    </submittedName>
</protein>
<keyword evidence="3" id="KW-1185">Reference proteome</keyword>
<sequence>MSTSVPAGARPGVVTAAYVLWLVAAILLVLVALLTLTAPVDQLRSALESQGNSAADIDSYLSFVRVIGVVCAVLGLTLGFLAGPVRAGHAMVRRILVALSGFAALVLVFGVLAVGAFQELLAIALVLLAACMLVYRPSARRWFHGD</sequence>
<name>A0A177YCJ1_9NOCA</name>
<comment type="caution">
    <text evidence="2">The sequence shown here is derived from an EMBL/GenBank/DDBJ whole genome shotgun (WGS) entry which is preliminary data.</text>
</comment>
<gene>
    <name evidence="2" type="ORF">A3K89_23755</name>
</gene>
<feature type="transmembrane region" description="Helical" evidence="1">
    <location>
        <begin position="60"/>
        <end position="83"/>
    </location>
</feature>
<feature type="transmembrane region" description="Helical" evidence="1">
    <location>
        <begin position="12"/>
        <end position="40"/>
    </location>
</feature>
<keyword evidence="1" id="KW-1133">Transmembrane helix</keyword>
<feature type="transmembrane region" description="Helical" evidence="1">
    <location>
        <begin position="95"/>
        <end position="114"/>
    </location>
</feature>
<accession>A0A177YCJ1</accession>
<dbReference type="Proteomes" id="UP000077519">
    <property type="component" value="Unassembled WGS sequence"/>
</dbReference>
<organism evidence="2 3">
    <name type="scientific">Rhodococcoides kyotonense</name>
    <dbReference type="NCBI Taxonomy" id="398843"/>
    <lineage>
        <taxon>Bacteria</taxon>
        <taxon>Bacillati</taxon>
        <taxon>Actinomycetota</taxon>
        <taxon>Actinomycetes</taxon>
        <taxon>Mycobacteriales</taxon>
        <taxon>Nocardiaceae</taxon>
        <taxon>Rhodococcoides</taxon>
    </lineage>
</organism>
<feature type="transmembrane region" description="Helical" evidence="1">
    <location>
        <begin position="120"/>
        <end position="138"/>
    </location>
</feature>
<evidence type="ECO:0000256" key="1">
    <source>
        <dbReference type="SAM" id="Phobius"/>
    </source>
</evidence>
<keyword evidence="1" id="KW-0472">Membrane</keyword>
<evidence type="ECO:0000313" key="3">
    <source>
        <dbReference type="Proteomes" id="UP000077519"/>
    </source>
</evidence>
<dbReference type="RefSeq" id="WP_084423820.1">
    <property type="nucleotide sequence ID" value="NZ_LVHI01000020.1"/>
</dbReference>
<dbReference type="AlphaFoldDB" id="A0A177YCJ1"/>
<keyword evidence="1" id="KW-0812">Transmembrane</keyword>
<dbReference type="EMBL" id="LVHI01000020">
    <property type="protein sequence ID" value="OAK53161.1"/>
    <property type="molecule type" value="Genomic_DNA"/>
</dbReference>
<evidence type="ECO:0000313" key="2">
    <source>
        <dbReference type="EMBL" id="OAK53161.1"/>
    </source>
</evidence>
<reference evidence="2 3" key="1">
    <citation type="submission" date="2016-03" db="EMBL/GenBank/DDBJ databases">
        <title>Genome sequence of Rhodococcus kyotonensis KB10.</title>
        <authorList>
            <person name="Jeong H."/>
            <person name="Hong C.E."/>
            <person name="Jo S.H."/>
            <person name="Park J.M."/>
        </authorList>
    </citation>
    <scope>NUCLEOTIDE SEQUENCE [LARGE SCALE GENOMIC DNA]</scope>
    <source>
        <strain evidence="2 3">KB10</strain>
    </source>
</reference>
<proteinExistence type="predicted"/>